<accession>A0A166Q8F3</accession>
<feature type="non-terminal residue" evidence="1">
    <location>
        <position position="67"/>
    </location>
</feature>
<organism evidence="1 2">
    <name type="scientific">Athelia psychrophila</name>
    <dbReference type="NCBI Taxonomy" id="1759441"/>
    <lineage>
        <taxon>Eukaryota</taxon>
        <taxon>Fungi</taxon>
        <taxon>Dikarya</taxon>
        <taxon>Basidiomycota</taxon>
        <taxon>Agaricomycotina</taxon>
        <taxon>Agaricomycetes</taxon>
        <taxon>Agaricomycetidae</taxon>
        <taxon>Atheliales</taxon>
        <taxon>Atheliaceae</taxon>
        <taxon>Athelia</taxon>
    </lineage>
</organism>
<proteinExistence type="predicted"/>
<dbReference type="AlphaFoldDB" id="A0A166Q8F3"/>
<protein>
    <submittedName>
        <fullName evidence="1">Uncharacterized protein</fullName>
    </submittedName>
</protein>
<name>A0A166Q8F3_9AGAM</name>
<dbReference type="EMBL" id="KV417512">
    <property type="protein sequence ID" value="KZP26873.1"/>
    <property type="molecule type" value="Genomic_DNA"/>
</dbReference>
<gene>
    <name evidence="1" type="ORF">FIBSPDRAFT_854602</name>
</gene>
<keyword evidence="2" id="KW-1185">Reference proteome</keyword>
<evidence type="ECO:0000313" key="2">
    <source>
        <dbReference type="Proteomes" id="UP000076532"/>
    </source>
</evidence>
<sequence length="67" mass="7349">MMQRRKLDENSCRVAQTGDRTLAPSIVSDVVQLFTKRRPHSIGPPTQNPATCVRISIGPLEAYAGVL</sequence>
<dbReference type="Proteomes" id="UP000076532">
    <property type="component" value="Unassembled WGS sequence"/>
</dbReference>
<reference evidence="1 2" key="1">
    <citation type="journal article" date="2016" name="Mol. Biol. Evol.">
        <title>Comparative Genomics of Early-Diverging Mushroom-Forming Fungi Provides Insights into the Origins of Lignocellulose Decay Capabilities.</title>
        <authorList>
            <person name="Nagy L.G."/>
            <person name="Riley R."/>
            <person name="Tritt A."/>
            <person name="Adam C."/>
            <person name="Daum C."/>
            <person name="Floudas D."/>
            <person name="Sun H."/>
            <person name="Yadav J.S."/>
            <person name="Pangilinan J."/>
            <person name="Larsson K.H."/>
            <person name="Matsuura K."/>
            <person name="Barry K."/>
            <person name="Labutti K."/>
            <person name="Kuo R."/>
            <person name="Ohm R.A."/>
            <person name="Bhattacharya S.S."/>
            <person name="Shirouzu T."/>
            <person name="Yoshinaga Y."/>
            <person name="Martin F.M."/>
            <person name="Grigoriev I.V."/>
            <person name="Hibbett D.S."/>
        </authorList>
    </citation>
    <scope>NUCLEOTIDE SEQUENCE [LARGE SCALE GENOMIC DNA]</scope>
    <source>
        <strain evidence="1 2">CBS 109695</strain>
    </source>
</reference>
<evidence type="ECO:0000313" key="1">
    <source>
        <dbReference type="EMBL" id="KZP26873.1"/>
    </source>
</evidence>